<dbReference type="EMBL" id="SJPY01000011">
    <property type="protein sequence ID" value="TWU34568.1"/>
    <property type="molecule type" value="Genomic_DNA"/>
</dbReference>
<dbReference type="AlphaFoldDB" id="A0A5C6DD01"/>
<dbReference type="Proteomes" id="UP000315471">
    <property type="component" value="Unassembled WGS sequence"/>
</dbReference>
<keyword evidence="2" id="KW-1185">Reference proteome</keyword>
<protein>
    <submittedName>
        <fullName evidence="1">Uncharacterized protein</fullName>
    </submittedName>
</protein>
<evidence type="ECO:0000313" key="2">
    <source>
        <dbReference type="Proteomes" id="UP000315471"/>
    </source>
</evidence>
<reference evidence="1 2" key="1">
    <citation type="submission" date="2019-02" db="EMBL/GenBank/DDBJ databases">
        <title>Deep-cultivation of Planctomycetes and their phenomic and genomic characterization uncovers novel biology.</title>
        <authorList>
            <person name="Wiegand S."/>
            <person name="Jogler M."/>
            <person name="Boedeker C."/>
            <person name="Pinto D."/>
            <person name="Vollmers J."/>
            <person name="Rivas-Marin E."/>
            <person name="Kohn T."/>
            <person name="Peeters S.H."/>
            <person name="Heuer A."/>
            <person name="Rast P."/>
            <person name="Oberbeckmann S."/>
            <person name="Bunk B."/>
            <person name="Jeske O."/>
            <person name="Meyerdierks A."/>
            <person name="Storesund J.E."/>
            <person name="Kallscheuer N."/>
            <person name="Luecker S."/>
            <person name="Lage O.M."/>
            <person name="Pohl T."/>
            <person name="Merkel B.J."/>
            <person name="Hornburger P."/>
            <person name="Mueller R.-W."/>
            <person name="Bruemmer F."/>
            <person name="Labrenz M."/>
            <person name="Spormann A.M."/>
            <person name="Op Den Camp H."/>
            <person name="Overmann J."/>
            <person name="Amann R."/>
            <person name="Jetten M.S.M."/>
            <person name="Mascher T."/>
            <person name="Medema M.H."/>
            <person name="Devos D.P."/>
            <person name="Kaster A.-K."/>
            <person name="Ovreas L."/>
            <person name="Rohde M."/>
            <person name="Galperin M.Y."/>
            <person name="Jogler C."/>
        </authorList>
    </citation>
    <scope>NUCLEOTIDE SEQUENCE [LARGE SCALE GENOMIC DNA]</scope>
    <source>
        <strain evidence="1 2">Q31b</strain>
    </source>
</reference>
<comment type="caution">
    <text evidence="1">The sequence shown here is derived from an EMBL/GenBank/DDBJ whole genome shotgun (WGS) entry which is preliminary data.</text>
</comment>
<sequence length="162" mass="17681">MAEESSTDSSLDGEEPFVSDRLLLDAWNCHQDADAFSILVHRYSRFVMSVCLRQCRTPEDAGGATGATNTVDLDGAAANTASPQVTTDPFAESPFRNQTAVHSNSNAPQPSKSTWASENADFLARVEQALTEKGRFQFVETPLDLAIEKCFSVQACAEFPYH</sequence>
<organism evidence="1 2">
    <name type="scientific">Novipirellula aureliae</name>
    <dbReference type="NCBI Taxonomy" id="2527966"/>
    <lineage>
        <taxon>Bacteria</taxon>
        <taxon>Pseudomonadati</taxon>
        <taxon>Planctomycetota</taxon>
        <taxon>Planctomycetia</taxon>
        <taxon>Pirellulales</taxon>
        <taxon>Pirellulaceae</taxon>
        <taxon>Novipirellula</taxon>
    </lineage>
</organism>
<proteinExistence type="predicted"/>
<name>A0A5C6DD01_9BACT</name>
<accession>A0A5C6DD01</accession>
<gene>
    <name evidence="1" type="ORF">Q31b_55220</name>
</gene>
<evidence type="ECO:0000313" key="1">
    <source>
        <dbReference type="EMBL" id="TWU34568.1"/>
    </source>
</evidence>